<keyword evidence="6" id="KW-1185">Reference proteome</keyword>
<gene>
    <name evidence="5" type="ORF">MFIFM68171_05829</name>
</gene>
<dbReference type="PANTHER" id="PTHR24305:SF166">
    <property type="entry name" value="CYTOCHROME P450 12A4, MITOCHONDRIAL-RELATED"/>
    <property type="match status" value="1"/>
</dbReference>
<organism evidence="5 6">
    <name type="scientific">Madurella fahalii</name>
    <dbReference type="NCBI Taxonomy" id="1157608"/>
    <lineage>
        <taxon>Eukaryota</taxon>
        <taxon>Fungi</taxon>
        <taxon>Dikarya</taxon>
        <taxon>Ascomycota</taxon>
        <taxon>Pezizomycotina</taxon>
        <taxon>Sordariomycetes</taxon>
        <taxon>Sordariomycetidae</taxon>
        <taxon>Sordariales</taxon>
        <taxon>Sordariales incertae sedis</taxon>
        <taxon>Madurella</taxon>
    </lineage>
</organism>
<evidence type="ECO:0000256" key="4">
    <source>
        <dbReference type="ARBA" id="ARBA00023004"/>
    </source>
</evidence>
<keyword evidence="3" id="KW-0479">Metal-binding</keyword>
<sequence>MEELDTGIIPTDSIFYTILRPSSDADEDYRPLPLEHIVYEAVYGVIHPLPNVVAEDSVVFNGVDTEGECVISTSSYLMHRDPTAFPDPDTFDPSRWLDNNPDVVRYRERLLAPFSRGSGVCLGQPLAMCEIYLAIGTLFHRFGDRLQAYDVGLEDLLFENYFIPFHSVTTRKFRVLVQGD</sequence>
<dbReference type="RefSeq" id="XP_070917350.1">
    <property type="nucleotide sequence ID" value="XM_071061249.1"/>
</dbReference>
<dbReference type="InterPro" id="IPR050121">
    <property type="entry name" value="Cytochrome_P450_monoxygenase"/>
</dbReference>
<dbReference type="Pfam" id="PF00067">
    <property type="entry name" value="p450"/>
    <property type="match status" value="1"/>
</dbReference>
<evidence type="ECO:0000256" key="1">
    <source>
        <dbReference type="ARBA" id="ARBA00010617"/>
    </source>
</evidence>
<comment type="similarity">
    <text evidence="1">Belongs to the cytochrome P450 family.</text>
</comment>
<protein>
    <recommendedName>
        <fullName evidence="7">Cytochrome P450</fullName>
    </recommendedName>
</protein>
<keyword evidence="4" id="KW-0408">Iron</keyword>
<evidence type="ECO:0000256" key="3">
    <source>
        <dbReference type="ARBA" id="ARBA00022723"/>
    </source>
</evidence>
<dbReference type="Proteomes" id="UP001628179">
    <property type="component" value="Unassembled WGS sequence"/>
</dbReference>
<dbReference type="SUPFAM" id="SSF48264">
    <property type="entry name" value="Cytochrome P450"/>
    <property type="match status" value="1"/>
</dbReference>
<dbReference type="EMBL" id="BAAFSV010000003">
    <property type="protein sequence ID" value="GAB1315619.1"/>
    <property type="molecule type" value="Genomic_DNA"/>
</dbReference>
<dbReference type="PANTHER" id="PTHR24305">
    <property type="entry name" value="CYTOCHROME P450"/>
    <property type="match status" value="1"/>
</dbReference>
<dbReference type="Gene3D" id="1.10.630.10">
    <property type="entry name" value="Cytochrome P450"/>
    <property type="match status" value="1"/>
</dbReference>
<reference evidence="5 6" key="1">
    <citation type="submission" date="2024-09" db="EMBL/GenBank/DDBJ databases">
        <title>Itraconazole resistance in Madurella fahalii resulting from another homologue of gene encoding cytochrome P450 14-alpha sterol demethylase (CYP51).</title>
        <authorList>
            <person name="Yoshioka I."/>
            <person name="Fahal A.H."/>
            <person name="Kaneko S."/>
            <person name="Yaguchi T."/>
        </authorList>
    </citation>
    <scope>NUCLEOTIDE SEQUENCE [LARGE SCALE GENOMIC DNA]</scope>
    <source>
        <strain evidence="5 6">IFM 68171</strain>
    </source>
</reference>
<dbReference type="InterPro" id="IPR002401">
    <property type="entry name" value="Cyt_P450_E_grp-I"/>
</dbReference>
<name>A0ABQ0GD10_9PEZI</name>
<dbReference type="InterPro" id="IPR036396">
    <property type="entry name" value="Cyt_P450_sf"/>
</dbReference>
<dbReference type="PRINTS" id="PR00463">
    <property type="entry name" value="EP450I"/>
</dbReference>
<evidence type="ECO:0000313" key="5">
    <source>
        <dbReference type="EMBL" id="GAB1315619.1"/>
    </source>
</evidence>
<evidence type="ECO:0000256" key="2">
    <source>
        <dbReference type="ARBA" id="ARBA00022617"/>
    </source>
</evidence>
<accession>A0ABQ0GD10</accession>
<comment type="caution">
    <text evidence="5">The sequence shown here is derived from an EMBL/GenBank/DDBJ whole genome shotgun (WGS) entry which is preliminary data.</text>
</comment>
<dbReference type="GeneID" id="98176572"/>
<evidence type="ECO:0008006" key="7">
    <source>
        <dbReference type="Google" id="ProtNLM"/>
    </source>
</evidence>
<keyword evidence="2" id="KW-0349">Heme</keyword>
<evidence type="ECO:0000313" key="6">
    <source>
        <dbReference type="Proteomes" id="UP001628179"/>
    </source>
</evidence>
<dbReference type="InterPro" id="IPR001128">
    <property type="entry name" value="Cyt_P450"/>
</dbReference>
<proteinExistence type="inferred from homology"/>